<keyword evidence="6 15" id="KW-0067">ATP-binding</keyword>
<dbReference type="GO" id="GO:0034040">
    <property type="term" value="F:ATPase-coupled lipid transmembrane transporter activity"/>
    <property type="evidence" value="ECO:0007669"/>
    <property type="project" value="TreeGrafter"/>
</dbReference>
<dbReference type="GO" id="GO:0008233">
    <property type="term" value="F:peptidase activity"/>
    <property type="evidence" value="ECO:0007669"/>
    <property type="project" value="InterPro"/>
</dbReference>
<dbReference type="EMBL" id="SORI01000031">
    <property type="protein sequence ID" value="TDY53189.1"/>
    <property type="molecule type" value="Genomic_DNA"/>
</dbReference>
<evidence type="ECO:0000256" key="7">
    <source>
        <dbReference type="ARBA" id="ARBA00022927"/>
    </source>
</evidence>
<reference evidence="15 16" key="1">
    <citation type="submission" date="2019-03" db="EMBL/GenBank/DDBJ databases">
        <title>Genomic Encyclopedia of Type Strains, Phase IV (KMG-IV): sequencing the most valuable type-strain genomes for metagenomic binning, comparative biology and taxonomic classification.</title>
        <authorList>
            <person name="Goeker M."/>
        </authorList>
    </citation>
    <scope>NUCLEOTIDE SEQUENCE [LARGE SCALE GENOMIC DNA]</scope>
    <source>
        <strain evidence="15 16">DSM 25964</strain>
    </source>
</reference>
<evidence type="ECO:0000259" key="12">
    <source>
        <dbReference type="PROSITE" id="PS50893"/>
    </source>
</evidence>
<dbReference type="CDD" id="cd18571">
    <property type="entry name" value="ABC_6TM_peptidase_like"/>
    <property type="match status" value="1"/>
</dbReference>
<evidence type="ECO:0000256" key="10">
    <source>
        <dbReference type="ARBA" id="ARBA00043264"/>
    </source>
</evidence>
<name>A0A4R8M158_9BACT</name>
<keyword evidence="7" id="KW-0653">Protein transport</keyword>
<evidence type="ECO:0000256" key="4">
    <source>
        <dbReference type="ARBA" id="ARBA00022692"/>
    </source>
</evidence>
<comment type="caution">
    <text evidence="15">The sequence shown here is derived from an EMBL/GenBank/DDBJ whole genome shotgun (WGS) entry which is preliminary data.</text>
</comment>
<dbReference type="InterPro" id="IPR003593">
    <property type="entry name" value="AAA+_ATPase"/>
</dbReference>
<dbReference type="Pfam" id="PF03412">
    <property type="entry name" value="Peptidase_C39"/>
    <property type="match status" value="1"/>
</dbReference>
<dbReference type="Proteomes" id="UP000295066">
    <property type="component" value="Unassembled WGS sequence"/>
</dbReference>
<feature type="transmembrane region" description="Helical" evidence="11">
    <location>
        <begin position="167"/>
        <end position="188"/>
    </location>
</feature>
<feature type="domain" description="Peptidase C39" evidence="14">
    <location>
        <begin position="12"/>
        <end position="132"/>
    </location>
</feature>
<gene>
    <name evidence="15" type="ORF">C8D99_13121</name>
</gene>
<dbReference type="Gene3D" id="3.40.50.300">
    <property type="entry name" value="P-loop containing nucleotide triphosphate hydrolases"/>
    <property type="match status" value="1"/>
</dbReference>
<keyword evidence="2" id="KW-0813">Transport</keyword>
<dbReference type="SMART" id="SM00382">
    <property type="entry name" value="AAA"/>
    <property type="match status" value="1"/>
</dbReference>
<evidence type="ECO:0000256" key="1">
    <source>
        <dbReference type="ARBA" id="ARBA00004651"/>
    </source>
</evidence>
<accession>A0A4R8M158</accession>
<keyword evidence="16" id="KW-1185">Reference proteome</keyword>
<keyword evidence="5" id="KW-0547">Nucleotide-binding</keyword>
<keyword evidence="10" id="KW-0080">Bacteriocin transport</keyword>
<evidence type="ECO:0000256" key="3">
    <source>
        <dbReference type="ARBA" id="ARBA00022475"/>
    </source>
</evidence>
<dbReference type="PROSITE" id="PS50929">
    <property type="entry name" value="ABC_TM1F"/>
    <property type="match status" value="1"/>
</dbReference>
<dbReference type="PANTHER" id="PTHR24221:SF654">
    <property type="entry name" value="ATP-BINDING CASSETTE SUB-FAMILY B MEMBER 6"/>
    <property type="match status" value="1"/>
</dbReference>
<dbReference type="InterPro" id="IPR005074">
    <property type="entry name" value="Peptidase_C39"/>
</dbReference>
<dbReference type="InterPro" id="IPR017871">
    <property type="entry name" value="ABC_transporter-like_CS"/>
</dbReference>
<protein>
    <submittedName>
        <fullName evidence="15">ATP-binding cassette subfamily B protein</fullName>
    </submittedName>
</protein>
<evidence type="ECO:0000259" key="13">
    <source>
        <dbReference type="PROSITE" id="PS50929"/>
    </source>
</evidence>
<dbReference type="OrthoDB" id="9762778at2"/>
<dbReference type="GO" id="GO:0015031">
    <property type="term" value="P:protein transport"/>
    <property type="evidence" value="ECO:0007669"/>
    <property type="project" value="UniProtKB-KW"/>
</dbReference>
<organism evidence="15 16">
    <name type="scientific">Aminivibrio pyruvatiphilus</name>
    <dbReference type="NCBI Taxonomy" id="1005740"/>
    <lineage>
        <taxon>Bacteria</taxon>
        <taxon>Thermotogati</taxon>
        <taxon>Synergistota</taxon>
        <taxon>Synergistia</taxon>
        <taxon>Synergistales</taxon>
        <taxon>Aminobacteriaceae</taxon>
        <taxon>Aminivibrio</taxon>
    </lineage>
</organism>
<dbReference type="Gene3D" id="3.90.70.10">
    <property type="entry name" value="Cysteine proteinases"/>
    <property type="match status" value="1"/>
</dbReference>
<dbReference type="GO" id="GO:0005886">
    <property type="term" value="C:plasma membrane"/>
    <property type="evidence" value="ECO:0007669"/>
    <property type="project" value="UniProtKB-SubCell"/>
</dbReference>
<feature type="domain" description="ABC transporter" evidence="12">
    <location>
        <begin position="487"/>
        <end position="723"/>
    </location>
</feature>
<dbReference type="InterPro" id="IPR011527">
    <property type="entry name" value="ABC1_TM_dom"/>
</dbReference>
<evidence type="ECO:0000256" key="11">
    <source>
        <dbReference type="SAM" id="Phobius"/>
    </source>
</evidence>
<comment type="subcellular location">
    <subcellularLocation>
        <location evidence="1">Cell membrane</location>
        <topology evidence="1">Multi-pass membrane protein</topology>
    </subcellularLocation>
</comment>
<dbReference type="InterPro" id="IPR036640">
    <property type="entry name" value="ABC1_TM_sf"/>
</dbReference>
<dbReference type="InterPro" id="IPR027417">
    <property type="entry name" value="P-loop_NTPase"/>
</dbReference>
<dbReference type="PROSITE" id="PS00211">
    <property type="entry name" value="ABC_TRANSPORTER_1"/>
    <property type="match status" value="1"/>
</dbReference>
<dbReference type="GO" id="GO:0016887">
    <property type="term" value="F:ATP hydrolysis activity"/>
    <property type="evidence" value="ECO:0007669"/>
    <property type="project" value="InterPro"/>
</dbReference>
<dbReference type="InterPro" id="IPR039421">
    <property type="entry name" value="Type_1_exporter"/>
</dbReference>
<evidence type="ECO:0000256" key="6">
    <source>
        <dbReference type="ARBA" id="ARBA00022840"/>
    </source>
</evidence>
<dbReference type="Gene3D" id="1.20.1560.10">
    <property type="entry name" value="ABC transporter type 1, transmembrane domain"/>
    <property type="match status" value="1"/>
</dbReference>
<keyword evidence="9 11" id="KW-0472">Membrane</keyword>
<dbReference type="InterPro" id="IPR003439">
    <property type="entry name" value="ABC_transporter-like_ATP-bd"/>
</dbReference>
<dbReference type="SUPFAM" id="SSF52540">
    <property type="entry name" value="P-loop containing nucleoside triphosphate hydrolases"/>
    <property type="match status" value="1"/>
</dbReference>
<keyword evidence="4 11" id="KW-0812">Transmembrane</keyword>
<dbReference type="GO" id="GO:0140359">
    <property type="term" value="F:ABC-type transporter activity"/>
    <property type="evidence" value="ECO:0007669"/>
    <property type="project" value="InterPro"/>
</dbReference>
<feature type="transmembrane region" description="Helical" evidence="11">
    <location>
        <begin position="281"/>
        <end position="305"/>
    </location>
</feature>
<keyword evidence="3" id="KW-1003">Cell membrane</keyword>
<evidence type="ECO:0000313" key="15">
    <source>
        <dbReference type="EMBL" id="TDY53189.1"/>
    </source>
</evidence>
<dbReference type="PROSITE" id="PS50990">
    <property type="entry name" value="PEPTIDASE_C39"/>
    <property type="match status" value="1"/>
</dbReference>
<sequence length="728" mass="81066">MIFRKSFPFCRQRDMMDCGPACLQMICRHFGRSFSLPYLREKSEAGRDGTSFGSLRRAGEALGLRGRCLRVSFSCLEEEALLPCIVPWDRNHFVVLWKTGNGKMHIMDPADGERVVDCGEFRSRWSGGEDEGFLLFFEPAERFRSHREPEREKEKNMLSLAPLMAPYVRLLASIGLAMLLTSAIQMTLPFLTRIAVDRGIGTGDITILKAVFLGQALLVSGRTCAHFFREWALFFVSTPVNINLVRAFLEKLAHLPLRYFDVKKLGDILQRLQDHNRVESFLSRSILGILMAALNVAVYGIVLFFYSRATFFVFLAGTILYVLWARLFLSARRRIDYQKFLWMGRSQDAVIQFVMGMQDIRLNQCEEKKTDAWHSLQEKLAGAKRRGLAIGQGQLLGCSLIREAQYVLISYLAARSVLDGDITLGTMLGIQFILGQLGGPVDFLFHFFTEAQDASVSFERIQSVRSLPDEEDEGGERNGEISPSGDVILKNVSFRYGGENTGNALDSVSIAVRNGMTTAVVGESGCGKTTFLKLLLGIYRPSEGEIYLGTVPLSSIPPGEWRRCCGAVMQDGYIFSDTISANIALSGDEPDQEDVRKAARMANIEEFIESLPQKYETLIGNDGHGLSQGQRQRILIARAIYKNPGFLFFDEATNALDAGNESVIMGNLRSFFEGKTVVIAAHRLSTVKNADQIVVLEGGRVVEQGTHSELVSAGGKYYALVGGQMEPR</sequence>
<evidence type="ECO:0000313" key="16">
    <source>
        <dbReference type="Proteomes" id="UP000295066"/>
    </source>
</evidence>
<dbReference type="FunFam" id="3.40.50.300:FF:000299">
    <property type="entry name" value="ABC transporter ATP-binding protein/permease"/>
    <property type="match status" value="1"/>
</dbReference>
<feature type="transmembrane region" description="Helical" evidence="11">
    <location>
        <begin position="311"/>
        <end position="329"/>
    </location>
</feature>
<evidence type="ECO:0000256" key="9">
    <source>
        <dbReference type="ARBA" id="ARBA00023136"/>
    </source>
</evidence>
<dbReference type="RefSeq" id="WP_133959161.1">
    <property type="nucleotide sequence ID" value="NZ_SORI01000031.1"/>
</dbReference>
<evidence type="ECO:0000259" key="14">
    <source>
        <dbReference type="PROSITE" id="PS50990"/>
    </source>
</evidence>
<evidence type="ECO:0000256" key="5">
    <source>
        <dbReference type="ARBA" id="ARBA00022741"/>
    </source>
</evidence>
<feature type="domain" description="ABC transmembrane type-1" evidence="13">
    <location>
        <begin position="174"/>
        <end position="453"/>
    </location>
</feature>
<dbReference type="GO" id="GO:0006508">
    <property type="term" value="P:proteolysis"/>
    <property type="evidence" value="ECO:0007669"/>
    <property type="project" value="InterPro"/>
</dbReference>
<dbReference type="SUPFAM" id="SSF90123">
    <property type="entry name" value="ABC transporter transmembrane region"/>
    <property type="match status" value="1"/>
</dbReference>
<dbReference type="PANTHER" id="PTHR24221">
    <property type="entry name" value="ATP-BINDING CASSETTE SUB-FAMILY B"/>
    <property type="match status" value="1"/>
</dbReference>
<dbReference type="CDD" id="cd02418">
    <property type="entry name" value="Peptidase_C39B"/>
    <property type="match status" value="1"/>
</dbReference>
<dbReference type="PROSITE" id="PS50893">
    <property type="entry name" value="ABC_TRANSPORTER_2"/>
    <property type="match status" value="1"/>
</dbReference>
<dbReference type="Pfam" id="PF00664">
    <property type="entry name" value="ABC_membrane"/>
    <property type="match status" value="1"/>
</dbReference>
<dbReference type="GO" id="GO:0005524">
    <property type="term" value="F:ATP binding"/>
    <property type="evidence" value="ECO:0007669"/>
    <property type="project" value="UniProtKB-KW"/>
</dbReference>
<keyword evidence="8 11" id="KW-1133">Transmembrane helix</keyword>
<dbReference type="Pfam" id="PF00005">
    <property type="entry name" value="ABC_tran"/>
    <property type="match status" value="1"/>
</dbReference>
<dbReference type="AlphaFoldDB" id="A0A4R8M158"/>
<evidence type="ECO:0000256" key="2">
    <source>
        <dbReference type="ARBA" id="ARBA00022448"/>
    </source>
</evidence>
<evidence type="ECO:0000256" key="8">
    <source>
        <dbReference type="ARBA" id="ARBA00022989"/>
    </source>
</evidence>
<proteinExistence type="predicted"/>
<dbReference type="GO" id="GO:0043213">
    <property type="term" value="P:bacteriocin transport"/>
    <property type="evidence" value="ECO:0007669"/>
    <property type="project" value="UniProtKB-KW"/>
</dbReference>